<evidence type="ECO:0008006" key="3">
    <source>
        <dbReference type="Google" id="ProtNLM"/>
    </source>
</evidence>
<dbReference type="AlphaFoldDB" id="A0A1S6HQ63"/>
<evidence type="ECO:0000313" key="2">
    <source>
        <dbReference type="Proteomes" id="UP000189545"/>
    </source>
</evidence>
<sequence length="152" mass="17677">MTNSTYYFGNFNDQTFTHNCCIFKMDTIMKKLREIVYKTLVDNFNISPSLLSRIEGDEPIAIELKGGEEIFVYLQKGALQTFIEIPLCDQRMLRNKSPKIIESLMSDDEVFFSIKKEKLIFLTEFSADVTDVERKLADKLILFNNMVSYIKS</sequence>
<dbReference type="Proteomes" id="UP000189545">
    <property type="component" value="Chromosome"/>
</dbReference>
<organism evidence="1 2">
    <name type="scientific">Shewanella psychrophila</name>
    <dbReference type="NCBI Taxonomy" id="225848"/>
    <lineage>
        <taxon>Bacteria</taxon>
        <taxon>Pseudomonadati</taxon>
        <taxon>Pseudomonadota</taxon>
        <taxon>Gammaproteobacteria</taxon>
        <taxon>Alteromonadales</taxon>
        <taxon>Shewanellaceae</taxon>
        <taxon>Shewanella</taxon>
    </lineage>
</organism>
<evidence type="ECO:0000313" key="1">
    <source>
        <dbReference type="EMBL" id="AQS37634.1"/>
    </source>
</evidence>
<reference evidence="1 2" key="1">
    <citation type="submission" date="2016-03" db="EMBL/GenBank/DDBJ databases">
        <title>Complete genome sequence of Shewanella psychrophila WP2, a deep sea bacterium isolated from west Pacific sediment.</title>
        <authorList>
            <person name="Xu G."/>
            <person name="Jian H."/>
        </authorList>
    </citation>
    <scope>NUCLEOTIDE SEQUENCE [LARGE SCALE GENOMIC DNA]</scope>
    <source>
        <strain evidence="1 2">WP2</strain>
    </source>
</reference>
<gene>
    <name evidence="1" type="ORF">Sps_02480</name>
</gene>
<proteinExistence type="predicted"/>
<accession>A0A1S6HQ63</accession>
<name>A0A1S6HQ63_9GAMM</name>
<dbReference type="EMBL" id="CP014782">
    <property type="protein sequence ID" value="AQS37634.1"/>
    <property type="molecule type" value="Genomic_DNA"/>
</dbReference>
<protein>
    <recommendedName>
        <fullName evidence="3">Tir chaperone protein (CesT) family</fullName>
    </recommendedName>
</protein>
<keyword evidence="2" id="KW-1185">Reference proteome</keyword>
<dbReference type="STRING" id="225848.Sps_02480"/>
<dbReference type="KEGG" id="spsw:Sps_02480"/>